<keyword evidence="8" id="KW-0408">Iron</keyword>
<dbReference type="InterPro" id="IPR003593">
    <property type="entry name" value="AAA+_ATPase"/>
</dbReference>
<keyword evidence="6" id="KW-0547">Nucleotide-binding</keyword>
<sequence length="270" mass="29618">MENRNDIAGATASTEAFATHHIRLSIDGTDILSDIDLSFPKGEFVALVGHNGSGKSSLLKIIGRQLLPTAGSARYAGRDVSSFPERAFARSVAYLPQDVSTSTDMTVRELVRCGRYPWHGPLGRFTRTDGEKVEEALALTHLEPLADRIVATLSGGERQRAWLAMLVAQDTECLLLDEPTAALDIAHQIEVLSLIRRLSHEKALSVVIVLHDINMAARFCDRICALKRGRIVANGRPDEILTRERLQEIYGIDMDVIAAPKTGYPLAYAC</sequence>
<organism evidence="12 13">
    <name type="scientific">Rhizobium paranaense</name>
    <dbReference type="NCBI Taxonomy" id="1650438"/>
    <lineage>
        <taxon>Bacteria</taxon>
        <taxon>Pseudomonadati</taxon>
        <taxon>Pseudomonadota</taxon>
        <taxon>Alphaproteobacteria</taxon>
        <taxon>Hyphomicrobiales</taxon>
        <taxon>Rhizobiaceae</taxon>
        <taxon>Rhizobium/Agrobacterium group</taxon>
        <taxon>Rhizobium</taxon>
    </lineage>
</organism>
<dbReference type="Gene3D" id="3.40.50.300">
    <property type="entry name" value="P-loop containing nucleotide triphosphate hydrolases"/>
    <property type="match status" value="1"/>
</dbReference>
<evidence type="ECO:0000259" key="11">
    <source>
        <dbReference type="PROSITE" id="PS50893"/>
    </source>
</evidence>
<dbReference type="GO" id="GO:0006826">
    <property type="term" value="P:iron ion transport"/>
    <property type="evidence" value="ECO:0007669"/>
    <property type="project" value="UniProtKB-KW"/>
</dbReference>
<dbReference type="InterPro" id="IPR027417">
    <property type="entry name" value="P-loop_NTPase"/>
</dbReference>
<dbReference type="EMBL" id="JACHBI010000006">
    <property type="protein sequence ID" value="MBB5574937.1"/>
    <property type="molecule type" value="Genomic_DNA"/>
</dbReference>
<dbReference type="InterPro" id="IPR017871">
    <property type="entry name" value="ABC_transporter-like_CS"/>
</dbReference>
<evidence type="ECO:0000256" key="3">
    <source>
        <dbReference type="ARBA" id="ARBA00022448"/>
    </source>
</evidence>
<comment type="caution">
    <text evidence="12">The sequence shown here is derived from an EMBL/GenBank/DDBJ whole genome shotgun (WGS) entry which is preliminary data.</text>
</comment>
<dbReference type="PROSITE" id="PS00211">
    <property type="entry name" value="ABC_TRANSPORTER_1"/>
    <property type="match status" value="1"/>
</dbReference>
<evidence type="ECO:0000256" key="4">
    <source>
        <dbReference type="ARBA" id="ARBA00022475"/>
    </source>
</evidence>
<keyword evidence="9" id="KW-0406">Ion transport</keyword>
<dbReference type="InterPro" id="IPR003439">
    <property type="entry name" value="ABC_transporter-like_ATP-bd"/>
</dbReference>
<evidence type="ECO:0000256" key="10">
    <source>
        <dbReference type="ARBA" id="ARBA00023136"/>
    </source>
</evidence>
<dbReference type="AlphaFoldDB" id="A0A7W9D239"/>
<dbReference type="Proteomes" id="UP000549882">
    <property type="component" value="Unassembled WGS sequence"/>
</dbReference>
<protein>
    <submittedName>
        <fullName evidence="12">Iron complex transport system ATP-binding protein</fullName>
    </submittedName>
</protein>
<dbReference type="CDD" id="cd03214">
    <property type="entry name" value="ABC_Iron-Siderophores_B12_Hemin"/>
    <property type="match status" value="1"/>
</dbReference>
<dbReference type="FunFam" id="3.40.50.300:FF:000134">
    <property type="entry name" value="Iron-enterobactin ABC transporter ATP-binding protein"/>
    <property type="match status" value="1"/>
</dbReference>
<comment type="subcellular location">
    <subcellularLocation>
        <location evidence="1">Cell membrane</location>
        <topology evidence="1">Peripheral membrane protein</topology>
    </subcellularLocation>
</comment>
<evidence type="ECO:0000256" key="8">
    <source>
        <dbReference type="ARBA" id="ARBA00023004"/>
    </source>
</evidence>
<keyword evidence="13" id="KW-1185">Reference proteome</keyword>
<gene>
    <name evidence="12" type="ORF">GGD50_003566</name>
</gene>
<name>A0A7W9D239_9HYPH</name>
<keyword evidence="10" id="KW-0472">Membrane</keyword>
<dbReference type="SUPFAM" id="SSF52540">
    <property type="entry name" value="P-loop containing nucleoside triphosphate hydrolases"/>
    <property type="match status" value="1"/>
</dbReference>
<evidence type="ECO:0000256" key="2">
    <source>
        <dbReference type="ARBA" id="ARBA00005417"/>
    </source>
</evidence>
<keyword evidence="7 12" id="KW-0067">ATP-binding</keyword>
<dbReference type="GO" id="GO:0005524">
    <property type="term" value="F:ATP binding"/>
    <property type="evidence" value="ECO:0007669"/>
    <property type="project" value="UniProtKB-KW"/>
</dbReference>
<evidence type="ECO:0000313" key="12">
    <source>
        <dbReference type="EMBL" id="MBB5574937.1"/>
    </source>
</evidence>
<reference evidence="12 13" key="1">
    <citation type="submission" date="2020-08" db="EMBL/GenBank/DDBJ databases">
        <title>Genomic Encyclopedia of Type Strains, Phase IV (KMG-V): Genome sequencing to study the core and pangenomes of soil and plant-associated prokaryotes.</title>
        <authorList>
            <person name="Whitman W."/>
        </authorList>
    </citation>
    <scope>NUCLEOTIDE SEQUENCE [LARGE SCALE GENOMIC DNA]</scope>
    <source>
        <strain evidence="12 13">SEMIA 4064</strain>
    </source>
</reference>
<dbReference type="PANTHER" id="PTHR42771">
    <property type="entry name" value="IRON(3+)-HYDROXAMATE IMPORT ATP-BINDING PROTEIN FHUC"/>
    <property type="match status" value="1"/>
</dbReference>
<accession>A0A7W9D239</accession>
<evidence type="ECO:0000256" key="1">
    <source>
        <dbReference type="ARBA" id="ARBA00004202"/>
    </source>
</evidence>
<keyword evidence="5" id="KW-0410">Iron transport</keyword>
<feature type="domain" description="ABC transporter" evidence="11">
    <location>
        <begin position="17"/>
        <end position="253"/>
    </location>
</feature>
<evidence type="ECO:0000313" key="13">
    <source>
        <dbReference type="Proteomes" id="UP000549882"/>
    </source>
</evidence>
<evidence type="ECO:0000256" key="5">
    <source>
        <dbReference type="ARBA" id="ARBA00022496"/>
    </source>
</evidence>
<proteinExistence type="inferred from homology"/>
<dbReference type="GO" id="GO:0005886">
    <property type="term" value="C:plasma membrane"/>
    <property type="evidence" value="ECO:0007669"/>
    <property type="project" value="UniProtKB-SubCell"/>
</dbReference>
<dbReference type="PROSITE" id="PS50893">
    <property type="entry name" value="ABC_TRANSPORTER_2"/>
    <property type="match status" value="1"/>
</dbReference>
<comment type="similarity">
    <text evidence="2">Belongs to the ABC transporter superfamily.</text>
</comment>
<dbReference type="PANTHER" id="PTHR42771:SF2">
    <property type="entry name" value="IRON(3+)-HYDROXAMATE IMPORT ATP-BINDING PROTEIN FHUC"/>
    <property type="match status" value="1"/>
</dbReference>
<keyword evidence="3" id="KW-0813">Transport</keyword>
<dbReference type="GO" id="GO:0016887">
    <property type="term" value="F:ATP hydrolysis activity"/>
    <property type="evidence" value="ECO:0007669"/>
    <property type="project" value="InterPro"/>
</dbReference>
<keyword evidence="4" id="KW-1003">Cell membrane</keyword>
<evidence type="ECO:0000256" key="6">
    <source>
        <dbReference type="ARBA" id="ARBA00022741"/>
    </source>
</evidence>
<dbReference type="Pfam" id="PF00005">
    <property type="entry name" value="ABC_tran"/>
    <property type="match status" value="1"/>
</dbReference>
<dbReference type="InterPro" id="IPR051535">
    <property type="entry name" value="Siderophore_ABC-ATPase"/>
</dbReference>
<dbReference type="SMART" id="SM00382">
    <property type="entry name" value="AAA"/>
    <property type="match status" value="1"/>
</dbReference>
<evidence type="ECO:0000256" key="7">
    <source>
        <dbReference type="ARBA" id="ARBA00022840"/>
    </source>
</evidence>
<evidence type="ECO:0000256" key="9">
    <source>
        <dbReference type="ARBA" id="ARBA00023065"/>
    </source>
</evidence>